<accession>A0ABQ9DMY2</accession>
<gene>
    <name evidence="1" type="ORF">WISP_36418</name>
</gene>
<protein>
    <submittedName>
        <fullName evidence="1">Rna-directed dna polymerase from mobile element jockey-like</fullName>
    </submittedName>
</protein>
<reference evidence="1" key="1">
    <citation type="submission" date="2019-10" db="EMBL/GenBank/DDBJ databases">
        <authorList>
            <person name="Soares A.E.R."/>
            <person name="Aleixo A."/>
            <person name="Schneider P."/>
            <person name="Miyaki C.Y."/>
            <person name="Schneider M.P."/>
            <person name="Mello C."/>
            <person name="Vasconcelos A.T.R."/>
        </authorList>
    </citation>
    <scope>NUCLEOTIDE SEQUENCE</scope>
    <source>
        <tissue evidence="1">Muscle</tissue>
    </source>
</reference>
<evidence type="ECO:0000313" key="1">
    <source>
        <dbReference type="EMBL" id="KAJ7422853.1"/>
    </source>
</evidence>
<dbReference type="Proteomes" id="UP001145742">
    <property type="component" value="Unassembled WGS sequence"/>
</dbReference>
<name>A0ABQ9DMY2_9PASS</name>
<proteinExistence type="predicted"/>
<dbReference type="EMBL" id="WHWB01032941">
    <property type="protein sequence ID" value="KAJ7422853.1"/>
    <property type="molecule type" value="Genomic_DNA"/>
</dbReference>
<sequence>MVHHNILLSKLTREGVNGWTLQWSKNLLNNHIQRVLVNVSVSRWTSVASDVPQGSVPGPVLFNIFINYRDSGIQYTLNWFADNTKLSRMVDILKGQDIIQRDLGKLMEWAHGVS</sequence>
<comment type="caution">
    <text evidence="1">The sequence shown here is derived from an EMBL/GenBank/DDBJ whole genome shotgun (WGS) entry which is preliminary data.</text>
</comment>
<keyword evidence="2" id="KW-1185">Reference proteome</keyword>
<organism evidence="1 2">
    <name type="scientific">Willisornis vidua</name>
    <name type="common">Xingu scale-backed antbird</name>
    <dbReference type="NCBI Taxonomy" id="1566151"/>
    <lineage>
        <taxon>Eukaryota</taxon>
        <taxon>Metazoa</taxon>
        <taxon>Chordata</taxon>
        <taxon>Craniata</taxon>
        <taxon>Vertebrata</taxon>
        <taxon>Euteleostomi</taxon>
        <taxon>Archelosauria</taxon>
        <taxon>Archosauria</taxon>
        <taxon>Dinosauria</taxon>
        <taxon>Saurischia</taxon>
        <taxon>Theropoda</taxon>
        <taxon>Coelurosauria</taxon>
        <taxon>Aves</taxon>
        <taxon>Neognathae</taxon>
        <taxon>Neoaves</taxon>
        <taxon>Telluraves</taxon>
        <taxon>Australaves</taxon>
        <taxon>Passeriformes</taxon>
        <taxon>Thamnophilidae</taxon>
        <taxon>Willisornis</taxon>
    </lineage>
</organism>
<evidence type="ECO:0000313" key="2">
    <source>
        <dbReference type="Proteomes" id="UP001145742"/>
    </source>
</evidence>
<dbReference type="PANTHER" id="PTHR33332">
    <property type="entry name" value="REVERSE TRANSCRIPTASE DOMAIN-CONTAINING PROTEIN"/>
    <property type="match status" value="1"/>
</dbReference>